<protein>
    <submittedName>
        <fullName evidence="2">Uncharacterized protein</fullName>
    </submittedName>
</protein>
<dbReference type="RefSeq" id="XP_040757402.1">
    <property type="nucleotide sequence ID" value="XM_040914884.1"/>
</dbReference>
<gene>
    <name evidence="2" type="ORF">LAESUDRAFT_94523</name>
</gene>
<dbReference type="InParanoid" id="A0A165AU23"/>
<reference evidence="2 3" key="1">
    <citation type="journal article" date="2016" name="Mol. Biol. Evol.">
        <title>Comparative Genomics of Early-Diverging Mushroom-Forming Fungi Provides Insights into the Origins of Lignocellulose Decay Capabilities.</title>
        <authorList>
            <person name="Nagy L.G."/>
            <person name="Riley R."/>
            <person name="Tritt A."/>
            <person name="Adam C."/>
            <person name="Daum C."/>
            <person name="Floudas D."/>
            <person name="Sun H."/>
            <person name="Yadav J.S."/>
            <person name="Pangilinan J."/>
            <person name="Larsson K.H."/>
            <person name="Matsuura K."/>
            <person name="Barry K."/>
            <person name="Labutti K."/>
            <person name="Kuo R."/>
            <person name="Ohm R.A."/>
            <person name="Bhattacharya S.S."/>
            <person name="Shirouzu T."/>
            <person name="Yoshinaga Y."/>
            <person name="Martin F.M."/>
            <person name="Grigoriev I.V."/>
            <person name="Hibbett D.S."/>
        </authorList>
    </citation>
    <scope>NUCLEOTIDE SEQUENCE [LARGE SCALE GENOMIC DNA]</scope>
    <source>
        <strain evidence="2 3">93-53</strain>
    </source>
</reference>
<keyword evidence="3" id="KW-1185">Reference proteome</keyword>
<name>A0A165AU23_9APHY</name>
<accession>A0A165AU23</accession>
<dbReference type="GeneID" id="63831911"/>
<dbReference type="EMBL" id="KV427737">
    <property type="protein sequence ID" value="KZS99661.1"/>
    <property type="molecule type" value="Genomic_DNA"/>
</dbReference>
<evidence type="ECO:0000313" key="3">
    <source>
        <dbReference type="Proteomes" id="UP000076871"/>
    </source>
</evidence>
<feature type="region of interest" description="Disordered" evidence="1">
    <location>
        <begin position="72"/>
        <end position="91"/>
    </location>
</feature>
<feature type="compositionally biased region" description="Polar residues" evidence="1">
    <location>
        <begin position="75"/>
        <end position="91"/>
    </location>
</feature>
<dbReference type="Proteomes" id="UP000076871">
    <property type="component" value="Unassembled WGS sequence"/>
</dbReference>
<sequence length="91" mass="10614">MRPALSTRTPLLDRCSIHGLKILQVARTCLYTRRRERKPDDQSFCALTVRDGAKPGQEMRSGLLMHTPHNYRKQIGQQQRDMSGTHRTWPR</sequence>
<organism evidence="2 3">
    <name type="scientific">Laetiporus sulphureus 93-53</name>
    <dbReference type="NCBI Taxonomy" id="1314785"/>
    <lineage>
        <taxon>Eukaryota</taxon>
        <taxon>Fungi</taxon>
        <taxon>Dikarya</taxon>
        <taxon>Basidiomycota</taxon>
        <taxon>Agaricomycotina</taxon>
        <taxon>Agaricomycetes</taxon>
        <taxon>Polyporales</taxon>
        <taxon>Laetiporus</taxon>
    </lineage>
</organism>
<evidence type="ECO:0000256" key="1">
    <source>
        <dbReference type="SAM" id="MobiDB-lite"/>
    </source>
</evidence>
<evidence type="ECO:0000313" key="2">
    <source>
        <dbReference type="EMBL" id="KZS99661.1"/>
    </source>
</evidence>
<proteinExistence type="predicted"/>
<dbReference type="AlphaFoldDB" id="A0A165AU23"/>